<dbReference type="RefSeq" id="WP_380124481.1">
    <property type="nucleotide sequence ID" value="NZ_JBHSIU010000066.1"/>
</dbReference>
<gene>
    <name evidence="1" type="ORF">ACFPIJ_42645</name>
</gene>
<organism evidence="1 2">
    <name type="scientific">Dactylosporangium cerinum</name>
    <dbReference type="NCBI Taxonomy" id="1434730"/>
    <lineage>
        <taxon>Bacteria</taxon>
        <taxon>Bacillati</taxon>
        <taxon>Actinomycetota</taxon>
        <taxon>Actinomycetes</taxon>
        <taxon>Micromonosporales</taxon>
        <taxon>Micromonosporaceae</taxon>
        <taxon>Dactylosporangium</taxon>
    </lineage>
</organism>
<evidence type="ECO:0000313" key="2">
    <source>
        <dbReference type="Proteomes" id="UP001595912"/>
    </source>
</evidence>
<dbReference type="Proteomes" id="UP001595912">
    <property type="component" value="Unassembled WGS sequence"/>
</dbReference>
<keyword evidence="2" id="KW-1185">Reference proteome</keyword>
<proteinExistence type="predicted"/>
<sequence length="297" mass="32306">MLSKFTIISVRQLLRARRADYITAGTGRRGNELNVHELICRQVTHPPDIDDGTAVAVWPNLMVRLSGDETIRWRGLADTSLSRYNRSAPEGNRYEFAWNLVEPAEILVTDTRLIYRANHLGTRPGLAAAFGAGAITQFRSAALRPDAYAGHIQFDWVANVAFGHTQLLGIAAAVILVTTLGHGDGPLRLSMTFSTRWGGTTVEAARMLAAALAGNVARHRLATGRDRLSDDDARALERQRDGAEPVILDPRTLRWDLPGATLVGARTPSLGELLTALDQAILRLPRPRAVGGVGAER</sequence>
<name>A0ABV9W716_9ACTN</name>
<protein>
    <submittedName>
        <fullName evidence="1">Uncharacterized protein</fullName>
    </submittedName>
</protein>
<comment type="caution">
    <text evidence="1">The sequence shown here is derived from an EMBL/GenBank/DDBJ whole genome shotgun (WGS) entry which is preliminary data.</text>
</comment>
<evidence type="ECO:0000313" key="1">
    <source>
        <dbReference type="EMBL" id="MFC5004512.1"/>
    </source>
</evidence>
<reference evidence="2" key="1">
    <citation type="journal article" date="2019" name="Int. J. Syst. Evol. Microbiol.">
        <title>The Global Catalogue of Microorganisms (GCM) 10K type strain sequencing project: providing services to taxonomists for standard genome sequencing and annotation.</title>
        <authorList>
            <consortium name="The Broad Institute Genomics Platform"/>
            <consortium name="The Broad Institute Genome Sequencing Center for Infectious Disease"/>
            <person name="Wu L."/>
            <person name="Ma J."/>
        </authorList>
    </citation>
    <scope>NUCLEOTIDE SEQUENCE [LARGE SCALE GENOMIC DNA]</scope>
    <source>
        <strain evidence="2">CGMCC 4.7152</strain>
    </source>
</reference>
<dbReference type="EMBL" id="JBHSIU010000066">
    <property type="protein sequence ID" value="MFC5004512.1"/>
    <property type="molecule type" value="Genomic_DNA"/>
</dbReference>
<accession>A0ABV9W716</accession>